<dbReference type="AlphaFoldDB" id="E6W738"/>
<sequence>MRHNNGYKKLGRNSSHRKAMMRNLASSLILHGRIETTLARAKAIRPYVEKLITLGKKGDLHARRVVLSRVPNKNVVGTLFHEVAPRFNERAGGYTRIYKTGYRAGDNAPMAIIELVEGADTTELQVNQGQGEQETSAAE</sequence>
<dbReference type="SUPFAM" id="SSF64263">
    <property type="entry name" value="Prokaryotic ribosomal protein L17"/>
    <property type="match status" value="1"/>
</dbReference>
<dbReference type="FunCoup" id="E6W738">
    <property type="interactions" value="606"/>
</dbReference>
<dbReference type="GO" id="GO:0003735">
    <property type="term" value="F:structural constituent of ribosome"/>
    <property type="evidence" value="ECO:0007669"/>
    <property type="project" value="InterPro"/>
</dbReference>
<dbReference type="RefSeq" id="WP_013505005.1">
    <property type="nucleotide sequence ID" value="NC_014836.1"/>
</dbReference>
<evidence type="ECO:0000256" key="4">
    <source>
        <dbReference type="HAMAP-Rule" id="MF_01368"/>
    </source>
</evidence>
<dbReference type="Pfam" id="PF01196">
    <property type="entry name" value="Ribosomal_L17"/>
    <property type="match status" value="1"/>
</dbReference>
<dbReference type="GO" id="GO:0022625">
    <property type="term" value="C:cytosolic large ribosomal subunit"/>
    <property type="evidence" value="ECO:0007669"/>
    <property type="project" value="TreeGrafter"/>
</dbReference>
<comment type="subunit">
    <text evidence="4">Part of the 50S ribosomal subunit. Contacts protein L32.</text>
</comment>
<dbReference type="InterPro" id="IPR036373">
    <property type="entry name" value="Ribosomal_bL17_sf"/>
</dbReference>
<keyword evidence="7" id="KW-1185">Reference proteome</keyword>
<dbReference type="InterPro" id="IPR047859">
    <property type="entry name" value="Ribosomal_bL17_CS"/>
</dbReference>
<dbReference type="InParanoid" id="E6W738"/>
<dbReference type="PANTHER" id="PTHR14413:SF16">
    <property type="entry name" value="LARGE RIBOSOMAL SUBUNIT PROTEIN BL17M"/>
    <property type="match status" value="1"/>
</dbReference>
<dbReference type="HAMAP" id="MF_01368">
    <property type="entry name" value="Ribosomal_bL17"/>
    <property type="match status" value="1"/>
</dbReference>
<keyword evidence="3 4" id="KW-0687">Ribonucleoprotein</keyword>
<protein>
    <recommendedName>
        <fullName evidence="4">Large ribosomal subunit protein bL17</fullName>
    </recommendedName>
</protein>
<dbReference type="STRING" id="653733.Selin_0360"/>
<dbReference type="Gene3D" id="3.90.1030.10">
    <property type="entry name" value="Ribosomal protein L17"/>
    <property type="match status" value="1"/>
</dbReference>
<dbReference type="EMBL" id="CP002432">
    <property type="protein sequence ID" value="ADU65116.1"/>
    <property type="molecule type" value="Genomic_DNA"/>
</dbReference>
<dbReference type="KEGG" id="din:Selin_0360"/>
<name>E6W738_DESIS</name>
<dbReference type="PANTHER" id="PTHR14413">
    <property type="entry name" value="RIBOSOMAL PROTEIN L17"/>
    <property type="match status" value="1"/>
</dbReference>
<evidence type="ECO:0000256" key="5">
    <source>
        <dbReference type="RuleBase" id="RU000660"/>
    </source>
</evidence>
<organism evidence="6 7">
    <name type="scientific">Desulfurispirillum indicum (strain ATCC BAA-1389 / DSM 22839 / S5)</name>
    <dbReference type="NCBI Taxonomy" id="653733"/>
    <lineage>
        <taxon>Bacteria</taxon>
        <taxon>Pseudomonadati</taxon>
        <taxon>Chrysiogenota</taxon>
        <taxon>Chrysiogenia</taxon>
        <taxon>Chrysiogenales</taxon>
        <taxon>Chrysiogenaceae</taxon>
        <taxon>Desulfurispirillum</taxon>
    </lineage>
</organism>
<dbReference type="Proteomes" id="UP000002572">
    <property type="component" value="Chromosome"/>
</dbReference>
<gene>
    <name evidence="4" type="primary">rplQ</name>
    <name evidence="6" type="ordered locus">Selin_0360</name>
</gene>
<proteinExistence type="inferred from homology"/>
<reference evidence="6 7" key="1">
    <citation type="submission" date="2010-12" db="EMBL/GenBank/DDBJ databases">
        <title>Complete sequence of Desulfurispirillum indicum S5.</title>
        <authorList>
            <consortium name="US DOE Joint Genome Institute"/>
            <person name="Lucas S."/>
            <person name="Copeland A."/>
            <person name="Lapidus A."/>
            <person name="Cheng J.-F."/>
            <person name="Goodwin L."/>
            <person name="Pitluck S."/>
            <person name="Chertkov O."/>
            <person name="Held B."/>
            <person name="Detter J.C."/>
            <person name="Han C."/>
            <person name="Tapia R."/>
            <person name="Land M."/>
            <person name="Hauser L."/>
            <person name="Kyrpides N."/>
            <person name="Ivanova N."/>
            <person name="Mikhailova N."/>
            <person name="Haggblom M."/>
            <person name="Rauschenbach I."/>
            <person name="Bini E."/>
            <person name="Woyke T."/>
        </authorList>
    </citation>
    <scope>NUCLEOTIDE SEQUENCE [LARGE SCALE GENOMIC DNA]</scope>
    <source>
        <strain evidence="7">ATCC BAA-1389 / DSM 22839 / S5</strain>
    </source>
</reference>
<dbReference type="NCBIfam" id="TIGR00059">
    <property type="entry name" value="L17"/>
    <property type="match status" value="1"/>
</dbReference>
<dbReference type="OrthoDB" id="9809073at2"/>
<dbReference type="GO" id="GO:0006412">
    <property type="term" value="P:translation"/>
    <property type="evidence" value="ECO:0007669"/>
    <property type="project" value="UniProtKB-UniRule"/>
</dbReference>
<evidence type="ECO:0000313" key="6">
    <source>
        <dbReference type="EMBL" id="ADU65116.1"/>
    </source>
</evidence>
<accession>E6W738</accession>
<dbReference type="FunFam" id="3.90.1030.10:FF:000001">
    <property type="entry name" value="50S ribosomal protein L17"/>
    <property type="match status" value="1"/>
</dbReference>
<evidence type="ECO:0000313" key="7">
    <source>
        <dbReference type="Proteomes" id="UP000002572"/>
    </source>
</evidence>
<dbReference type="InterPro" id="IPR000456">
    <property type="entry name" value="Ribosomal_bL17"/>
</dbReference>
<comment type="similarity">
    <text evidence="1 4 5">Belongs to the bacterial ribosomal protein bL17 family.</text>
</comment>
<dbReference type="eggNOG" id="COG0203">
    <property type="taxonomic scope" value="Bacteria"/>
</dbReference>
<evidence type="ECO:0000256" key="3">
    <source>
        <dbReference type="ARBA" id="ARBA00023274"/>
    </source>
</evidence>
<evidence type="ECO:0000256" key="1">
    <source>
        <dbReference type="ARBA" id="ARBA00008777"/>
    </source>
</evidence>
<dbReference type="HOGENOM" id="CLU_074407_2_2_0"/>
<dbReference type="PROSITE" id="PS01167">
    <property type="entry name" value="RIBOSOMAL_L17"/>
    <property type="match status" value="1"/>
</dbReference>
<evidence type="ECO:0000256" key="2">
    <source>
        <dbReference type="ARBA" id="ARBA00022980"/>
    </source>
</evidence>
<keyword evidence="2 4" id="KW-0689">Ribosomal protein</keyword>